<organism evidence="2 3">
    <name type="scientific">Phaeomoniella chlamydospora</name>
    <name type="common">Phaeoacremonium chlamydosporum</name>
    <dbReference type="NCBI Taxonomy" id="158046"/>
    <lineage>
        <taxon>Eukaryota</taxon>
        <taxon>Fungi</taxon>
        <taxon>Dikarya</taxon>
        <taxon>Ascomycota</taxon>
        <taxon>Pezizomycotina</taxon>
        <taxon>Eurotiomycetes</taxon>
        <taxon>Chaetothyriomycetidae</taxon>
        <taxon>Phaeomoniellales</taxon>
        <taxon>Phaeomoniellaceae</taxon>
        <taxon>Phaeomoniella</taxon>
    </lineage>
</organism>
<comment type="caution">
    <text evidence="2">The sequence shown here is derived from an EMBL/GenBank/DDBJ whole genome shotgun (WGS) entry which is preliminary data.</text>
</comment>
<keyword evidence="3" id="KW-1185">Reference proteome</keyword>
<evidence type="ECO:0000313" key="3">
    <source>
        <dbReference type="Proteomes" id="UP000053317"/>
    </source>
</evidence>
<name>A0A0G2GE90_PHACM</name>
<sequence>MPRLQDGMASSNTPYTKYEKVLFYDKKMRFLATDGRPVFLSNQSHDATWPRYIPWARRAITLSAAHKIIMIHRKFLSMSFTNAAFAFTRRTCLAASKTILKEFIAMSGETDQGPTFWTHQAFSVAACIIIFLELLHQESLDGLADTQYSLVLETLEILSRIQKRSMIAFRGVKLLKALQKQVGQQVFPTQDKRGNKRGHDNNDGTPRKRQRLFDITSFIQHFHGFNEAATNQCPTNAQATEGALSVDGTPSSAPPSAENTLQQQVLDPNEMYGTSDCHMNARRNMVPMDFDQFYDLPMMNFDNSRAFENLLYLANKEI</sequence>
<accession>A0A0G2GE90</accession>
<evidence type="ECO:0000256" key="1">
    <source>
        <dbReference type="SAM" id="MobiDB-lite"/>
    </source>
</evidence>
<dbReference type="EMBL" id="LCWF01000190">
    <property type="protein sequence ID" value="KKY15335.1"/>
    <property type="molecule type" value="Genomic_DNA"/>
</dbReference>
<reference evidence="2 3" key="2">
    <citation type="submission" date="2015-05" db="EMBL/GenBank/DDBJ databases">
        <authorList>
            <person name="Morales-Cruz A."/>
            <person name="Amrine K.C."/>
            <person name="Cantu D."/>
        </authorList>
    </citation>
    <scope>NUCLEOTIDE SEQUENCE [LARGE SCALE GENOMIC DNA]</scope>
    <source>
        <strain evidence="2">UCRPC4</strain>
    </source>
</reference>
<feature type="compositionally biased region" description="Basic and acidic residues" evidence="1">
    <location>
        <begin position="190"/>
        <end position="206"/>
    </location>
</feature>
<gene>
    <name evidence="2" type="ORF">UCRPC4_g06392</name>
</gene>
<feature type="region of interest" description="Disordered" evidence="1">
    <location>
        <begin position="185"/>
        <end position="208"/>
    </location>
</feature>
<dbReference type="CDD" id="cd12148">
    <property type="entry name" value="fungal_TF_MHR"/>
    <property type="match status" value="1"/>
</dbReference>
<evidence type="ECO:0000313" key="2">
    <source>
        <dbReference type="EMBL" id="KKY15335.1"/>
    </source>
</evidence>
<dbReference type="AlphaFoldDB" id="A0A0G2GE90"/>
<proteinExistence type="predicted"/>
<dbReference type="OrthoDB" id="410267at2759"/>
<dbReference type="Proteomes" id="UP000053317">
    <property type="component" value="Unassembled WGS sequence"/>
</dbReference>
<reference evidence="2 3" key="1">
    <citation type="submission" date="2015-05" db="EMBL/GenBank/DDBJ databases">
        <title>Distinctive expansion of gene families associated with plant cell wall degradation and secondary metabolism in the genomes of grapevine trunk pathogens.</title>
        <authorList>
            <person name="Lawrence D.P."/>
            <person name="Travadon R."/>
            <person name="Rolshausen P.E."/>
            <person name="Baumgartner K."/>
        </authorList>
    </citation>
    <scope>NUCLEOTIDE SEQUENCE [LARGE SCALE GENOMIC DNA]</scope>
    <source>
        <strain evidence="2">UCRPC4</strain>
    </source>
</reference>
<protein>
    <submittedName>
        <fullName evidence="2">Putative cmp dcmp deaminase zinc-binding protein</fullName>
    </submittedName>
</protein>